<dbReference type="HOGENOM" id="CLU_1516797_0_0_5"/>
<reference evidence="1 2" key="1">
    <citation type="journal article" date="2009" name="J. Bacteriol.">
        <title>Genome sequences of three Agrobacterium biovars help elucidate the evolution of multichromosome genomes in bacteria.</title>
        <authorList>
            <person name="Slater S.C."/>
            <person name="Goldman B.S."/>
            <person name="Goodner B."/>
            <person name="Setubal J.C."/>
            <person name="Farrand S.K."/>
            <person name="Nester E.W."/>
            <person name="Burr T.J."/>
            <person name="Banta L."/>
            <person name="Dickerman A.W."/>
            <person name="Paulsen I."/>
            <person name="Otten L."/>
            <person name="Suen G."/>
            <person name="Welch R."/>
            <person name="Almeida N.F."/>
            <person name="Arnold F."/>
            <person name="Burton O.T."/>
            <person name="Du Z."/>
            <person name="Ewing A."/>
            <person name="Godsy E."/>
            <person name="Heisel S."/>
            <person name="Houmiel K.L."/>
            <person name="Jhaveri J."/>
            <person name="Lu J."/>
            <person name="Miller N.M."/>
            <person name="Norton S."/>
            <person name="Chen Q."/>
            <person name="Phoolcharoen W."/>
            <person name="Ohlin V."/>
            <person name="Ondrusek D."/>
            <person name="Pride N."/>
            <person name="Stricklin S.L."/>
            <person name="Sun J."/>
            <person name="Wheeler C."/>
            <person name="Wilson L."/>
            <person name="Zhu H."/>
            <person name="Wood D.W."/>
        </authorList>
    </citation>
    <scope>NUCLEOTIDE SEQUENCE [LARGE SCALE GENOMIC DNA]</scope>
    <source>
        <strain evidence="2">K84 / ATCC BAA-868</strain>
    </source>
</reference>
<dbReference type="AlphaFoldDB" id="B9JM41"/>
<dbReference type="eggNOG" id="ENOG5030CHN">
    <property type="taxonomic scope" value="Bacteria"/>
</dbReference>
<dbReference type="STRING" id="311403.Arad_7204"/>
<dbReference type="Gene3D" id="1.20.120.450">
    <property type="entry name" value="dinb family like domain"/>
    <property type="match status" value="1"/>
</dbReference>
<proteinExistence type="predicted"/>
<dbReference type="Proteomes" id="UP000001600">
    <property type="component" value="Chromosome 2"/>
</dbReference>
<evidence type="ECO:0008006" key="3">
    <source>
        <dbReference type="Google" id="ProtNLM"/>
    </source>
</evidence>
<dbReference type="EMBL" id="CP000629">
    <property type="protein sequence ID" value="ACM28755.1"/>
    <property type="molecule type" value="Genomic_DNA"/>
</dbReference>
<name>B9JM41_RHIR8</name>
<sequence length="195" mass="21271">MTNLDAGRAELRERQGEGARYDAPAAPSWDLALARRGTAYFARLLNDLNDAELDAPCADAVASRRAIIAAVGLQARHMAEAIAWCREKGGTAFPDALELNMDNVALTATLPARALRNLFTHAEVHLNVEWRDMTDVHWDQSVFGKDGLLLGLRALPMLRARSLWRAAFDLRSGARRADLPLGIDIAALSGAFTLP</sequence>
<evidence type="ECO:0000313" key="2">
    <source>
        <dbReference type="Proteomes" id="UP000001600"/>
    </source>
</evidence>
<evidence type="ECO:0000313" key="1">
    <source>
        <dbReference type="EMBL" id="ACM28755.1"/>
    </source>
</evidence>
<dbReference type="RefSeq" id="WP_007689000.1">
    <property type="nucleotide sequence ID" value="NC_011983.1"/>
</dbReference>
<dbReference type="KEGG" id="ara:Arad_7204"/>
<organism evidence="1 2">
    <name type="scientific">Rhizobium rhizogenes (strain K84 / ATCC BAA-868)</name>
    <name type="common">Agrobacterium radiobacter</name>
    <dbReference type="NCBI Taxonomy" id="311403"/>
    <lineage>
        <taxon>Bacteria</taxon>
        <taxon>Pseudomonadati</taxon>
        <taxon>Pseudomonadota</taxon>
        <taxon>Alphaproteobacteria</taxon>
        <taxon>Hyphomicrobiales</taxon>
        <taxon>Rhizobiaceae</taxon>
        <taxon>Rhizobium/Agrobacterium group</taxon>
        <taxon>Rhizobium</taxon>
    </lineage>
</organism>
<dbReference type="SUPFAM" id="SSF109854">
    <property type="entry name" value="DinB/YfiT-like putative metalloenzymes"/>
    <property type="match status" value="1"/>
</dbReference>
<gene>
    <name evidence="1" type="ordered locus">Arad_7204</name>
</gene>
<accession>B9JM41</accession>
<dbReference type="InterPro" id="IPR034660">
    <property type="entry name" value="DinB/YfiT-like"/>
</dbReference>
<protein>
    <recommendedName>
        <fullName evidence="3">Mycothiol-dependent maleylpyruvate isomerase metal-binding domain-containing protein</fullName>
    </recommendedName>
</protein>